<evidence type="ECO:0008006" key="3">
    <source>
        <dbReference type="Google" id="ProtNLM"/>
    </source>
</evidence>
<protein>
    <recommendedName>
        <fullName evidence="3">Histidine phosphatase family protein</fullName>
    </recommendedName>
</protein>
<dbReference type="RefSeq" id="WP_183190343.1">
    <property type="nucleotide sequence ID" value="NZ_JACICD010000005.1"/>
</dbReference>
<keyword evidence="2" id="KW-1185">Reference proteome</keyword>
<evidence type="ECO:0000313" key="1">
    <source>
        <dbReference type="EMBL" id="MBB3772160.1"/>
    </source>
</evidence>
<sequence>MAPKLAGIFVAIVVAIVTALGSAQAAPQRIIIVRHGEKQAPLTLCSIGKERARALAAQYLSPTSDMSLLKGVKPAAILAITLHTLETARPVAAAWDMAIATNSLMLMPIRNTPYFNGLINVQNRKVVRDLMENPRWHGQTVVMVWEHFHIASAALEKEFAGQQVTLRQLLNLDKVKGVPGGVPETWPNDNYNFFWILDYDSVNATIPAKFTVIRQFFAPPFANLPSNDWGAPEVLPAGTGCT</sequence>
<evidence type="ECO:0000313" key="2">
    <source>
        <dbReference type="Proteomes" id="UP000533469"/>
    </source>
</evidence>
<gene>
    <name evidence="1" type="ORF">FHS55_002772</name>
</gene>
<name>A0A839ZBJ5_9HYPH</name>
<dbReference type="Proteomes" id="UP000533469">
    <property type="component" value="Unassembled WGS sequence"/>
</dbReference>
<comment type="caution">
    <text evidence="1">The sequence shown here is derived from an EMBL/GenBank/DDBJ whole genome shotgun (WGS) entry which is preliminary data.</text>
</comment>
<organism evidence="1 2">
    <name type="scientific">Ancylobacter tetraedralis</name>
    <dbReference type="NCBI Taxonomy" id="217068"/>
    <lineage>
        <taxon>Bacteria</taxon>
        <taxon>Pseudomonadati</taxon>
        <taxon>Pseudomonadota</taxon>
        <taxon>Alphaproteobacteria</taxon>
        <taxon>Hyphomicrobiales</taxon>
        <taxon>Xanthobacteraceae</taxon>
        <taxon>Ancylobacter</taxon>
    </lineage>
</organism>
<dbReference type="AlphaFoldDB" id="A0A839ZBJ5"/>
<dbReference type="EMBL" id="JACICD010000005">
    <property type="protein sequence ID" value="MBB3772160.1"/>
    <property type="molecule type" value="Genomic_DNA"/>
</dbReference>
<reference evidence="1 2" key="1">
    <citation type="submission" date="2020-08" db="EMBL/GenBank/DDBJ databases">
        <title>Genomic Encyclopedia of Type Strains, Phase IV (KMG-IV): sequencing the most valuable type-strain genomes for metagenomic binning, comparative biology and taxonomic classification.</title>
        <authorList>
            <person name="Goeker M."/>
        </authorList>
    </citation>
    <scope>NUCLEOTIDE SEQUENCE [LARGE SCALE GENOMIC DNA]</scope>
    <source>
        <strain evidence="1 2">DSM 5895</strain>
    </source>
</reference>
<proteinExistence type="predicted"/>
<accession>A0A839ZBJ5</accession>